<keyword evidence="6" id="KW-0378">Hydrolase</keyword>
<sequence>MLNRRDTEASEGREGTEQDEELEQELITRPSTTALNLTGASIRDSSYPGEPAPRGAPSIVLPHQEASYVRHIALDIGGSLIKLVYFSPDAADSAEAAGLAGSSAGGQRPGHGHHHKGGRMHFVKFETARIDDCLDFIQAKGLHRCTLRDGSSREVRVKATGGGAVRFADVFRQRLGLVLEREDEIGCAVGGCNFLLRTITHEAFAFEAGQAQFVPCSSVDAELFPYLLVNIGSGVSIIRVDGPGEGQHTRVSGSSVGGGTFWGLCRLLTGRRDFDEMLELSMQGNNANVDMLVGDIYGGRDYSSIGLSASTIASSFGKVVGQEQELADYNPADVAMSLCRMVAYNIGQLAYMHAKRYDLKRVFFGGFFIRGHPYTMETISFAIKFWSQGEMSALFLRHEGFLGAVGAFLKVHPMHVPTASSVAAGHARAAAANAADGEGAVSRQNSRVLHESASTKVRARFVERFSMGAPFAGGEVRGPAIRDMSDRVSWVEKFVAVGCQAQQQAQQRAAASAASQQQQWHPRLSSTGADGSTTSSSSAGGAPPHPQQLPAATKKPSLDRSLSMPVEGQLQQPASPTGLRTRIPLHVGVLHYSPTQEPFPLLADPANYCPNTIDINTDEAEYRWLLQVLEDQVPTVVEKAVKSEGGGDGPRRRAAAFGRAFTAHLQKLRQDPGAYGQLGLSDLFEMREECLREFGFSDVYRLDKEGENDVALQVLPDLLTELDGMEQRQRLLALVQGILAANIFDWGAKACVELYTNGTILDIYREARRRLSKRPWRVDDFDDFLERVYGSSSSSSQQQQQQQQQLPDAPAVAPASAGSPRGAQQPDSSSSTTTAPQQQQEGQQPPFRRVMVFVDNAGADIVLGMLPFVREMLRLGCEVVVVANSLPAINDITAAELRSLLSAAAEVCPIIKAARAAALAHEQAPGTSSSRGGAAAAAGCLAGGPSIPPYPGLRQRHELQQTLSNSSSSSSAGSSLDGSPREVSPAAAAAAAADEVFEPRLFVLGNGSGSPCLDLSRVPAALADATVGVDLLVIEGMGRAIHTNLRTPFKCDTLKLAMIKTERLAAKLFGGCLYDCMCSFQRAPAAAAAVAARGAAGAAGGGCGQAAVAFSAQQ</sequence>
<gene>
    <name evidence="12" type="ORF">OEZ85_001518</name>
</gene>
<feature type="compositionally biased region" description="Low complexity" evidence="10">
    <location>
        <begin position="792"/>
        <end position="846"/>
    </location>
</feature>
<keyword evidence="13" id="KW-1185">Reference proteome</keyword>
<dbReference type="PANTHER" id="PTHR12280">
    <property type="entry name" value="PANTOTHENATE KINASE"/>
    <property type="match status" value="1"/>
</dbReference>
<dbReference type="EMBL" id="CP126222">
    <property type="protein sequence ID" value="WIA23193.1"/>
    <property type="molecule type" value="Genomic_DNA"/>
</dbReference>
<feature type="compositionally biased region" description="Low complexity" evidence="10">
    <location>
        <begin position="508"/>
        <end position="542"/>
    </location>
</feature>
<feature type="region of interest" description="Disordered" evidence="10">
    <location>
        <begin position="792"/>
        <end position="847"/>
    </location>
</feature>
<evidence type="ECO:0000256" key="9">
    <source>
        <dbReference type="ARBA" id="ARBA00023211"/>
    </source>
</evidence>
<evidence type="ECO:0000256" key="1">
    <source>
        <dbReference type="ARBA" id="ARBA00001936"/>
    </source>
</evidence>
<feature type="domain" description="Damage-control phosphatase ARMT1-like metal-binding" evidence="11">
    <location>
        <begin position="844"/>
        <end position="1068"/>
    </location>
</feature>
<dbReference type="Proteomes" id="UP001244341">
    <property type="component" value="Chromosome 15b"/>
</dbReference>
<evidence type="ECO:0000313" key="13">
    <source>
        <dbReference type="Proteomes" id="UP001244341"/>
    </source>
</evidence>
<dbReference type="InterPro" id="IPR004567">
    <property type="entry name" value="Type_II_PanK"/>
</dbReference>
<dbReference type="Gene3D" id="3.30.420.510">
    <property type="match status" value="1"/>
</dbReference>
<dbReference type="InterPro" id="IPR002791">
    <property type="entry name" value="ARMT1-like_metal-bd"/>
</dbReference>
<evidence type="ECO:0000256" key="10">
    <source>
        <dbReference type="SAM" id="MobiDB-lite"/>
    </source>
</evidence>
<keyword evidence="3" id="KW-0533">Nickel</keyword>
<keyword evidence="7" id="KW-0067">ATP-binding</keyword>
<dbReference type="Gene3D" id="1.20.1700.10">
    <property type="entry name" value="AF1104-like"/>
    <property type="match status" value="1"/>
</dbReference>
<evidence type="ECO:0000256" key="7">
    <source>
        <dbReference type="ARBA" id="ARBA00022840"/>
    </source>
</evidence>
<dbReference type="CDD" id="cd24123">
    <property type="entry name" value="ASKHA_NBD_PanK-II_Pank4"/>
    <property type="match status" value="1"/>
</dbReference>
<evidence type="ECO:0000256" key="4">
    <source>
        <dbReference type="ARBA" id="ARBA00022723"/>
    </source>
</evidence>
<feature type="compositionally biased region" description="Basic and acidic residues" evidence="10">
    <location>
        <begin position="1"/>
        <end position="16"/>
    </location>
</feature>
<name>A0ABY8UUH4_TETOB</name>
<evidence type="ECO:0000259" key="11">
    <source>
        <dbReference type="Pfam" id="PF01937"/>
    </source>
</evidence>
<evidence type="ECO:0000313" key="12">
    <source>
        <dbReference type="EMBL" id="WIA23193.1"/>
    </source>
</evidence>
<feature type="region of interest" description="Disordered" evidence="10">
    <location>
        <begin position="98"/>
        <end position="117"/>
    </location>
</feature>
<feature type="region of interest" description="Disordered" evidence="10">
    <location>
        <begin position="1"/>
        <end position="58"/>
    </location>
</feature>
<reference evidence="12 13" key="1">
    <citation type="submission" date="2023-05" db="EMBL/GenBank/DDBJ databases">
        <title>A 100% complete, gapless, phased diploid assembly of the Scenedesmus obliquus UTEX 3031 genome.</title>
        <authorList>
            <person name="Biondi T.C."/>
            <person name="Hanschen E.R."/>
            <person name="Kwon T."/>
            <person name="Eng W."/>
            <person name="Kruse C.P.S."/>
            <person name="Koehler S.I."/>
            <person name="Kunde Y."/>
            <person name="Gleasner C.D."/>
            <person name="You Mak K.T."/>
            <person name="Polle J."/>
            <person name="Hovde B.T."/>
            <person name="Starkenburg S.R."/>
        </authorList>
    </citation>
    <scope>NUCLEOTIDE SEQUENCE [LARGE SCALE GENOMIC DNA]</scope>
    <source>
        <strain evidence="12 13">DOE0152z</strain>
    </source>
</reference>
<dbReference type="Gene3D" id="3.40.50.10880">
    <property type="entry name" value="Uncharacterised protein PF01937, DUF89, domain 3"/>
    <property type="match status" value="1"/>
</dbReference>
<evidence type="ECO:0000256" key="3">
    <source>
        <dbReference type="ARBA" id="ARBA00022596"/>
    </source>
</evidence>
<keyword evidence="9" id="KW-0464">Manganese</keyword>
<dbReference type="SUPFAM" id="SSF53067">
    <property type="entry name" value="Actin-like ATPase domain"/>
    <property type="match status" value="2"/>
</dbReference>
<keyword evidence="4" id="KW-0479">Metal-binding</keyword>
<dbReference type="SUPFAM" id="SSF111321">
    <property type="entry name" value="AF1104-like"/>
    <property type="match status" value="2"/>
</dbReference>
<feature type="region of interest" description="Disordered" evidence="10">
    <location>
        <begin position="960"/>
        <end position="981"/>
    </location>
</feature>
<accession>A0ABY8UUH4</accession>
<dbReference type="Pfam" id="PF01937">
    <property type="entry name" value="ARMT1-like_dom"/>
    <property type="match status" value="2"/>
</dbReference>
<keyword evidence="5" id="KW-0547">Nucleotide-binding</keyword>
<dbReference type="InterPro" id="IPR043129">
    <property type="entry name" value="ATPase_NBD"/>
</dbReference>
<feature type="region of interest" description="Disordered" evidence="10">
    <location>
        <begin position="508"/>
        <end position="579"/>
    </location>
</feature>
<evidence type="ECO:0000256" key="5">
    <source>
        <dbReference type="ARBA" id="ARBA00022741"/>
    </source>
</evidence>
<keyword evidence="8" id="KW-0173">Coenzyme A biosynthesis</keyword>
<evidence type="ECO:0000256" key="2">
    <source>
        <dbReference type="ARBA" id="ARBA00001967"/>
    </source>
</evidence>
<dbReference type="InterPro" id="IPR035073">
    <property type="entry name" value="At2g17340_3_helix_bundle"/>
</dbReference>
<dbReference type="NCBIfam" id="TIGR00555">
    <property type="entry name" value="panK_eukar"/>
    <property type="match status" value="1"/>
</dbReference>
<dbReference type="Gene3D" id="3.30.420.40">
    <property type="match status" value="1"/>
</dbReference>
<feature type="compositionally biased region" description="Low complexity" evidence="10">
    <location>
        <begin position="963"/>
        <end position="978"/>
    </location>
</feature>
<comment type="cofactor">
    <cofactor evidence="2">
        <name>Ni(2+)</name>
        <dbReference type="ChEBI" id="CHEBI:49786"/>
    </cofactor>
</comment>
<comment type="cofactor">
    <cofactor evidence="1">
        <name>Mn(2+)</name>
        <dbReference type="ChEBI" id="CHEBI:29035"/>
    </cofactor>
</comment>
<evidence type="ECO:0000256" key="6">
    <source>
        <dbReference type="ARBA" id="ARBA00022801"/>
    </source>
</evidence>
<protein>
    <recommendedName>
        <fullName evidence="11">Damage-control phosphatase ARMT1-like metal-binding domain-containing protein</fullName>
    </recommendedName>
</protein>
<dbReference type="Pfam" id="PF03630">
    <property type="entry name" value="Fumble"/>
    <property type="match status" value="1"/>
</dbReference>
<feature type="compositionally biased region" description="Polar residues" evidence="10">
    <location>
        <begin position="29"/>
        <end position="39"/>
    </location>
</feature>
<dbReference type="InterPro" id="IPR036075">
    <property type="entry name" value="ARMT-1-like_metal-bd_sf"/>
</dbReference>
<proteinExistence type="predicted"/>
<evidence type="ECO:0000256" key="8">
    <source>
        <dbReference type="ARBA" id="ARBA00022993"/>
    </source>
</evidence>
<feature type="domain" description="Damage-control phosphatase ARMT1-like metal-binding" evidence="11">
    <location>
        <begin position="656"/>
        <end position="793"/>
    </location>
</feature>
<dbReference type="PANTHER" id="PTHR12280:SF20">
    <property type="entry name" value="4'-PHOSPHOPANTETHEINE PHOSPHATASE"/>
    <property type="match status" value="1"/>
</dbReference>
<organism evidence="12 13">
    <name type="scientific">Tetradesmus obliquus</name>
    <name type="common">Green alga</name>
    <name type="synonym">Acutodesmus obliquus</name>
    <dbReference type="NCBI Taxonomy" id="3088"/>
    <lineage>
        <taxon>Eukaryota</taxon>
        <taxon>Viridiplantae</taxon>
        <taxon>Chlorophyta</taxon>
        <taxon>core chlorophytes</taxon>
        <taxon>Chlorophyceae</taxon>
        <taxon>CS clade</taxon>
        <taxon>Sphaeropleales</taxon>
        <taxon>Scenedesmaceae</taxon>
        <taxon>Tetradesmus</taxon>
    </lineage>
</organism>